<comment type="caution">
    <text evidence="1">The sequence shown here is derived from an EMBL/GenBank/DDBJ whole genome shotgun (WGS) entry which is preliminary data.</text>
</comment>
<dbReference type="EMBL" id="CM055105">
    <property type="protein sequence ID" value="KAJ7531557.1"/>
    <property type="molecule type" value="Genomic_DNA"/>
</dbReference>
<keyword evidence="2" id="KW-1185">Reference proteome</keyword>
<evidence type="ECO:0000313" key="2">
    <source>
        <dbReference type="Proteomes" id="UP001162992"/>
    </source>
</evidence>
<dbReference type="Proteomes" id="UP001162992">
    <property type="component" value="Chromosome 14"/>
</dbReference>
<reference evidence="2" key="1">
    <citation type="journal article" date="2024" name="Proc. Natl. Acad. Sci. U.S.A.">
        <title>Extraordinary preservation of gene collinearity over three hundred million years revealed in homosporous lycophytes.</title>
        <authorList>
            <person name="Li C."/>
            <person name="Wickell D."/>
            <person name="Kuo L.Y."/>
            <person name="Chen X."/>
            <person name="Nie B."/>
            <person name="Liao X."/>
            <person name="Peng D."/>
            <person name="Ji J."/>
            <person name="Jenkins J."/>
            <person name="Williams M."/>
            <person name="Shu S."/>
            <person name="Plott C."/>
            <person name="Barry K."/>
            <person name="Rajasekar S."/>
            <person name="Grimwood J."/>
            <person name="Han X."/>
            <person name="Sun S."/>
            <person name="Hou Z."/>
            <person name="He W."/>
            <person name="Dai G."/>
            <person name="Sun C."/>
            <person name="Schmutz J."/>
            <person name="Leebens-Mack J.H."/>
            <person name="Li F.W."/>
            <person name="Wang L."/>
        </authorList>
    </citation>
    <scope>NUCLEOTIDE SEQUENCE [LARGE SCALE GENOMIC DNA]</scope>
    <source>
        <strain evidence="2">cv. PW_Plant_1</strain>
    </source>
</reference>
<protein>
    <submittedName>
        <fullName evidence="1">Uncharacterized protein</fullName>
    </submittedName>
</protein>
<proteinExistence type="predicted"/>
<evidence type="ECO:0000313" key="1">
    <source>
        <dbReference type="EMBL" id="KAJ7531557.1"/>
    </source>
</evidence>
<sequence length="949" mass="105439">MHSETAADWDWDSVLLLTNLPWDDDGRSGSEGRAGNSGEAIPLQSDADSNRNDPRLSCPNYLAGRVPCACTDNEDENENEGGRKRIKSSARCQVSSCGASLAGLKGYHQRHRVCLTCANANTVMLESGPHRYCQQCGKFHILLDFDEGKRSCRRKLERHNNRRRRKIPDIGITEVSQSSDKETKSGSSPLNDLSGACLDGKSASPALVEQQNLETSATRDIQTDEQHSSLTPTARRLWMLEGGWIHLEEDLFLTCRTAGAITNAGDVQSVEPLQNDLPFREHSGNGLSDSQFDNQILDKGGSKSPGLPREGIVLNETSSAVTPKVGEQFLNCNKSGPGEQSLLGLLMEDRMEFDNPPHCQRSTSQDHFSEMGRAVHPSSVSSTGFRRQSTYISPCPTRRISFKFYDWNPADFPRRLRQQILEWLANMPVELEGYIRSGCIILTLFVAMSQTSWDKASADWSHQLLQLVCQSESGFWDKGFFIARLDDQVSEVDNGKVSVTVHNDGCFNPILHHVRPLCLEAGVQAEVSVFGQNLQQKNARLVISSAGKCISHDVSKSLLCKRDPFLVSHSKALQDCTCSICIPFLAPRNFGTVYIEFEGPSGTSNFLPVLIADKEICSEIRTLEQELCMSKMTLDTGTNKALSQTANDLVLDLGWVLRLTERQGIERIHMIGHLERLRRLFMFSVRRGWYSISKRLLQVAKMIGLLEDVGISEDGFTALHLAALHNHVNLARLLVMVGSEYEQGVDFICMKGFWWHADFPGPENITPLHIVGLREGAGTLVDTLTKSERGILAWEQAKDCHGKSPSHYAMLICTSYHDIVRQNALLLMKSIGHSENTILSNVSSCNERRISVQSVVVAQQQTHSKMLADGMQEGKQGTRNCFCGKHFGALFQSVSTHNHNEMIETRRLVVTTVSILVLCAGLCIVLQHPDQIVQISTSLRRSLGSQIHL</sequence>
<name>A0ACC2BQ83_DIPCM</name>
<gene>
    <name evidence="1" type="ORF">O6H91_14G048700</name>
</gene>
<organism evidence="1 2">
    <name type="scientific">Diphasiastrum complanatum</name>
    <name type="common">Issler's clubmoss</name>
    <name type="synonym">Lycopodium complanatum</name>
    <dbReference type="NCBI Taxonomy" id="34168"/>
    <lineage>
        <taxon>Eukaryota</taxon>
        <taxon>Viridiplantae</taxon>
        <taxon>Streptophyta</taxon>
        <taxon>Embryophyta</taxon>
        <taxon>Tracheophyta</taxon>
        <taxon>Lycopodiopsida</taxon>
        <taxon>Lycopodiales</taxon>
        <taxon>Lycopodiaceae</taxon>
        <taxon>Lycopodioideae</taxon>
        <taxon>Diphasiastrum</taxon>
    </lineage>
</organism>
<accession>A0ACC2BQ83</accession>